<keyword evidence="3" id="KW-0408">Iron</keyword>
<dbReference type="Gene3D" id="3.20.20.70">
    <property type="entry name" value="Aldolase class I"/>
    <property type="match status" value="1"/>
</dbReference>
<dbReference type="Pfam" id="PF04055">
    <property type="entry name" value="Radical_SAM"/>
    <property type="match status" value="1"/>
</dbReference>
<dbReference type="PIRSF" id="PIRSF004762">
    <property type="entry name" value="CHP00423"/>
    <property type="match status" value="1"/>
</dbReference>
<dbReference type="SFLD" id="SFLDS00029">
    <property type="entry name" value="Radical_SAM"/>
    <property type="match status" value="1"/>
</dbReference>
<keyword evidence="4" id="KW-0411">Iron-sulfur</keyword>
<name>A0ABZ3J7D3_SPOA4</name>
<dbReference type="InterPro" id="IPR007197">
    <property type="entry name" value="rSAM"/>
</dbReference>
<dbReference type="GO" id="GO:0004076">
    <property type="term" value="F:biotin synthase activity"/>
    <property type="evidence" value="ECO:0007669"/>
    <property type="project" value="UniProtKB-EC"/>
</dbReference>
<evidence type="ECO:0000313" key="7">
    <source>
        <dbReference type="Proteomes" id="UP000216052"/>
    </source>
</evidence>
<keyword evidence="2" id="KW-0479">Metal-binding</keyword>
<evidence type="ECO:0000256" key="3">
    <source>
        <dbReference type="ARBA" id="ARBA00023004"/>
    </source>
</evidence>
<dbReference type="EMBL" id="CP155571">
    <property type="protein sequence ID" value="XFO74304.1"/>
    <property type="molecule type" value="Genomic_DNA"/>
</dbReference>
<organism evidence="6 7">
    <name type="scientific">Sporomusa acidovorans (strain ATCC 49682 / DSM 3132 / Mol)</name>
    <dbReference type="NCBI Taxonomy" id="1123286"/>
    <lineage>
        <taxon>Bacteria</taxon>
        <taxon>Bacillati</taxon>
        <taxon>Bacillota</taxon>
        <taxon>Negativicutes</taxon>
        <taxon>Selenomonadales</taxon>
        <taxon>Sporomusaceae</taxon>
        <taxon>Sporomusa</taxon>
    </lineage>
</organism>
<dbReference type="SFLD" id="SFLDF00349">
    <property type="entry name" value="3-methylornithine_synthase_(Py"/>
    <property type="match status" value="1"/>
</dbReference>
<proteinExistence type="predicted"/>
<evidence type="ECO:0000256" key="1">
    <source>
        <dbReference type="ARBA" id="ARBA00022691"/>
    </source>
</evidence>
<dbReference type="SMART" id="SM00729">
    <property type="entry name" value="Elp3"/>
    <property type="match status" value="1"/>
</dbReference>
<evidence type="ECO:0000256" key="4">
    <source>
        <dbReference type="ARBA" id="ARBA00023014"/>
    </source>
</evidence>
<evidence type="ECO:0000313" key="6">
    <source>
        <dbReference type="EMBL" id="XFO74304.1"/>
    </source>
</evidence>
<keyword evidence="6" id="KW-0808">Transferase</keyword>
<keyword evidence="1" id="KW-0949">S-adenosyl-L-methionine</keyword>
<gene>
    <name evidence="6" type="primary">bioB_4</name>
    <name evidence="6" type="ORF">SPACI_044140</name>
</gene>
<accession>A0ABZ3J7D3</accession>
<dbReference type="SFLD" id="SFLDG01060">
    <property type="entry name" value="BATS_domain_containing"/>
    <property type="match status" value="1"/>
</dbReference>
<dbReference type="Proteomes" id="UP000216052">
    <property type="component" value="Chromosome"/>
</dbReference>
<dbReference type="PANTHER" id="PTHR43726:SF1">
    <property type="entry name" value="BIOTIN SYNTHASE"/>
    <property type="match status" value="1"/>
</dbReference>
<dbReference type="InterPro" id="IPR006638">
    <property type="entry name" value="Elp3/MiaA/NifB-like_rSAM"/>
</dbReference>
<keyword evidence="7" id="KW-1185">Reference proteome</keyword>
<reference evidence="6" key="1">
    <citation type="submission" date="2024-05" db="EMBL/GenBank/DDBJ databases">
        <title>Isolation and characterization of Sporomusa carbonis sp. nov., a carboxydotrophic hydrogenogen in the genus of Sporomusa isolated from a charcoal burning pile.</title>
        <authorList>
            <person name="Boeer T."/>
            <person name="Rosenbaum F."/>
            <person name="Eysell L."/>
            <person name="Mueller V."/>
            <person name="Daniel R."/>
            <person name="Poehlein A."/>
        </authorList>
    </citation>
    <scope>NUCLEOTIDE SEQUENCE [LARGE SCALE GENOMIC DNA]</scope>
    <source>
        <strain evidence="6">DSM 3132</strain>
    </source>
</reference>
<evidence type="ECO:0000259" key="5">
    <source>
        <dbReference type="PROSITE" id="PS51918"/>
    </source>
</evidence>
<dbReference type="NCBIfam" id="TIGR03910">
    <property type="entry name" value="pyrrolys_PylB"/>
    <property type="match status" value="1"/>
</dbReference>
<dbReference type="SUPFAM" id="SSF102114">
    <property type="entry name" value="Radical SAM enzymes"/>
    <property type="match status" value="1"/>
</dbReference>
<protein>
    <submittedName>
        <fullName evidence="6">Biotin synthase</fullName>
        <ecNumber evidence="6">2.8.1.6</ecNumber>
    </submittedName>
</protein>
<dbReference type="SFLD" id="SFLDG01280">
    <property type="entry name" value="HydE/PylB-like"/>
    <property type="match status" value="1"/>
</dbReference>
<dbReference type="InterPro" id="IPR023891">
    <property type="entry name" value="Pyrrolys_PylB"/>
</dbReference>
<dbReference type="InterPro" id="IPR058240">
    <property type="entry name" value="rSAM_sf"/>
</dbReference>
<dbReference type="InterPro" id="IPR034422">
    <property type="entry name" value="HydE/PylB-like"/>
</dbReference>
<evidence type="ECO:0000256" key="2">
    <source>
        <dbReference type="ARBA" id="ARBA00022723"/>
    </source>
</evidence>
<dbReference type="CDD" id="cd01335">
    <property type="entry name" value="Radical_SAM"/>
    <property type="match status" value="1"/>
</dbReference>
<dbReference type="EC" id="2.8.1.6" evidence="6"/>
<dbReference type="InterPro" id="IPR013785">
    <property type="entry name" value="Aldolase_TIM"/>
</dbReference>
<sequence length="387" mass="43553">MQRTPSKAKQNARQCANREVSQKVFGLDGILKKAEQEIPLSFKEILGLLSVNSPSELGKVALAARRLRERYFQNKVFLYGFVYFSTYCRNDCTFCLYRKSNQTYSRYRKNFEEIMAAARCLADSGVHLLDMTMGEDPLYYNKKNGFDELVQLVKELKRETRRPVMISPGVVPQKILEEFKEAGADWYACYQETHNKTLYQQLRVKQSYGERMIRKLTAKKMGYLIEEGLLTGVGESKGDIARSLLLMKNMEADQVRVMTFIPQENTPFAGWPANSQFRELLIIAVMRLIMPDRLIPASLDVDGLKGLQDRLASGANVITSLISPAAGMAGVSQSTLDIGEGNRTVEKVLPVLKANHLEAATQGEYQAWIKARQTRSAKPARGGLPCG</sequence>
<feature type="domain" description="Radical SAM core" evidence="5">
    <location>
        <begin position="74"/>
        <end position="300"/>
    </location>
</feature>
<dbReference type="PANTHER" id="PTHR43726">
    <property type="entry name" value="3-METHYLORNITHINE SYNTHASE"/>
    <property type="match status" value="1"/>
</dbReference>
<dbReference type="PROSITE" id="PS51918">
    <property type="entry name" value="RADICAL_SAM"/>
    <property type="match status" value="1"/>
</dbReference>